<keyword evidence="3" id="KW-1185">Reference proteome</keyword>
<protein>
    <submittedName>
        <fullName evidence="2">Membrane protein</fullName>
    </submittedName>
</protein>
<keyword evidence="1" id="KW-0812">Transmembrane</keyword>
<name>A0ABV4EID3_BREEP</name>
<proteinExistence type="predicted"/>
<organism evidence="2 3">
    <name type="scientific">Brevibacterium epidermidis</name>
    <dbReference type="NCBI Taxonomy" id="1698"/>
    <lineage>
        <taxon>Bacteria</taxon>
        <taxon>Bacillati</taxon>
        <taxon>Actinomycetota</taxon>
        <taxon>Actinomycetes</taxon>
        <taxon>Micrococcales</taxon>
        <taxon>Brevibacteriaceae</taxon>
        <taxon>Brevibacterium</taxon>
    </lineage>
</organism>
<dbReference type="Pfam" id="PF05684">
    <property type="entry name" value="DUF819"/>
    <property type="match status" value="1"/>
</dbReference>
<accession>A0ABV4EID3</accession>
<feature type="transmembrane region" description="Helical" evidence="1">
    <location>
        <begin position="284"/>
        <end position="302"/>
    </location>
</feature>
<dbReference type="Proteomes" id="UP001565435">
    <property type="component" value="Unassembled WGS sequence"/>
</dbReference>
<comment type="caution">
    <text evidence="2">The sequence shown here is derived from an EMBL/GenBank/DDBJ whole genome shotgun (WGS) entry which is preliminary data.</text>
</comment>
<feature type="transmembrane region" description="Helical" evidence="1">
    <location>
        <begin position="166"/>
        <end position="191"/>
    </location>
</feature>
<evidence type="ECO:0000313" key="3">
    <source>
        <dbReference type="Proteomes" id="UP001565435"/>
    </source>
</evidence>
<evidence type="ECO:0000313" key="2">
    <source>
        <dbReference type="EMBL" id="MEY9258272.1"/>
    </source>
</evidence>
<feature type="transmembrane region" description="Helical" evidence="1">
    <location>
        <begin position="249"/>
        <end position="272"/>
    </location>
</feature>
<dbReference type="EMBL" id="JBGBYS010000005">
    <property type="protein sequence ID" value="MEY9258272.1"/>
    <property type="molecule type" value="Genomic_DNA"/>
</dbReference>
<dbReference type="InterPro" id="IPR008537">
    <property type="entry name" value="DUF819"/>
</dbReference>
<feature type="transmembrane region" description="Helical" evidence="1">
    <location>
        <begin position="308"/>
        <end position="330"/>
    </location>
</feature>
<feature type="transmembrane region" description="Helical" evidence="1">
    <location>
        <begin position="337"/>
        <end position="358"/>
    </location>
</feature>
<feature type="transmembrane region" description="Helical" evidence="1">
    <location>
        <begin position="44"/>
        <end position="63"/>
    </location>
</feature>
<keyword evidence="1" id="KW-0472">Membrane</keyword>
<dbReference type="PANTHER" id="PTHR34289">
    <property type="entry name" value="PROTEIN, PUTATIVE (DUF819)-RELATED"/>
    <property type="match status" value="1"/>
</dbReference>
<feature type="transmembrane region" description="Helical" evidence="1">
    <location>
        <begin position="75"/>
        <end position="93"/>
    </location>
</feature>
<evidence type="ECO:0000256" key="1">
    <source>
        <dbReference type="SAM" id="Phobius"/>
    </source>
</evidence>
<feature type="transmembrane region" description="Helical" evidence="1">
    <location>
        <begin position="105"/>
        <end position="127"/>
    </location>
</feature>
<keyword evidence="1" id="KW-1133">Transmembrane helix</keyword>
<gene>
    <name evidence="2" type="ORF">ABH903_001291</name>
</gene>
<feature type="transmembrane region" description="Helical" evidence="1">
    <location>
        <begin position="15"/>
        <end position="32"/>
    </location>
</feature>
<reference evidence="2 3" key="1">
    <citation type="submission" date="2024-07" db="EMBL/GenBank/DDBJ databases">
        <title>Mealworm larvae gut microbial communities from Newark, Delaware, USA.</title>
        <authorList>
            <person name="Blenner M."/>
        </authorList>
    </citation>
    <scope>NUCLEOTIDE SEQUENCE [LARGE SCALE GENOMIC DNA]</scope>
    <source>
        <strain evidence="2 3">UD i117</strain>
    </source>
</reference>
<feature type="transmembrane region" description="Helical" evidence="1">
    <location>
        <begin position="364"/>
        <end position="386"/>
    </location>
</feature>
<dbReference type="PANTHER" id="PTHR34289:SF8">
    <property type="entry name" value="DUF819 DOMAIN-CONTAINING PROTEIN"/>
    <property type="match status" value="1"/>
</dbReference>
<sequence>MDEFNEEVSFVITDGYLFISLLLAISAALVVADRSGRFKLFKYVPGFVILYIVAALLNTIGVFDHSGGDIDAVGDTLRTALLPAMILLMLFKCDVRQIIKLGPKLLLTFAVTAGSIIIGFIVSYLILHSSLDPEAWKALGALNASWTGGSANMVAVQEVLQAPKNVFGYVLIVDTVLYSFWLLLVFSSVTVSDKFDKWTKADMSKLDFTDKVTAEEEKPMTLSSIFGLIGFALLASALAIRLGELLPEVGAVIDGTAWTILIVSVLGLVIGSTRFGKAAGSNELATILLYLIIGIIASGSDFTSLAEAPLYLVAGIIVLVVHIVIMLIYAKLSRTELFSIAVASTANIGGIASAPVVAGAFNRQLVPVGVLFALMGTFLGTFLGLWSAQILSGLA</sequence>
<feature type="transmembrane region" description="Helical" evidence="1">
    <location>
        <begin position="225"/>
        <end position="243"/>
    </location>
</feature>